<dbReference type="Proteomes" id="UP000008311">
    <property type="component" value="Unassembled WGS sequence"/>
</dbReference>
<proteinExistence type="predicted"/>
<sequence>MSEFHWIDALVTRLPHVRPDFVAEVKTMSREELQRRVLIGSDWQGSFACSLDGIAEISCMPGGGIDGCRLPDNVRSIVTQLVKECPKTWAKTWTGQMKASATDRANAPSSEEKSS</sequence>
<evidence type="ECO:0000313" key="2">
    <source>
        <dbReference type="EMBL" id="EEF23523.1"/>
    </source>
</evidence>
<name>B9TKU1_RICCO</name>
<organism evidence="2 3">
    <name type="scientific">Ricinus communis</name>
    <name type="common">Castor bean</name>
    <dbReference type="NCBI Taxonomy" id="3988"/>
    <lineage>
        <taxon>Eukaryota</taxon>
        <taxon>Viridiplantae</taxon>
        <taxon>Streptophyta</taxon>
        <taxon>Embryophyta</taxon>
        <taxon>Tracheophyta</taxon>
        <taxon>Spermatophyta</taxon>
        <taxon>Magnoliopsida</taxon>
        <taxon>eudicotyledons</taxon>
        <taxon>Gunneridae</taxon>
        <taxon>Pentapetalae</taxon>
        <taxon>rosids</taxon>
        <taxon>fabids</taxon>
        <taxon>Malpighiales</taxon>
        <taxon>Euphorbiaceae</taxon>
        <taxon>Acalyphoideae</taxon>
        <taxon>Acalypheae</taxon>
        <taxon>Ricinus</taxon>
    </lineage>
</organism>
<protein>
    <submittedName>
        <fullName evidence="2">Uncharacterized protein</fullName>
    </submittedName>
</protein>
<dbReference type="AlphaFoldDB" id="B9TKU1"/>
<evidence type="ECO:0000313" key="3">
    <source>
        <dbReference type="Proteomes" id="UP000008311"/>
    </source>
</evidence>
<evidence type="ECO:0000256" key="1">
    <source>
        <dbReference type="SAM" id="MobiDB-lite"/>
    </source>
</evidence>
<dbReference type="EMBL" id="EQ985725">
    <property type="protein sequence ID" value="EEF23523.1"/>
    <property type="molecule type" value="Genomic_DNA"/>
</dbReference>
<feature type="region of interest" description="Disordered" evidence="1">
    <location>
        <begin position="95"/>
        <end position="115"/>
    </location>
</feature>
<gene>
    <name evidence="2" type="ORF">RCOM_2143500</name>
</gene>
<dbReference type="InParanoid" id="B9TKU1"/>
<accession>B9TKU1</accession>
<reference evidence="3" key="1">
    <citation type="journal article" date="2010" name="Nat. Biotechnol.">
        <title>Draft genome sequence of the oilseed species Ricinus communis.</title>
        <authorList>
            <person name="Chan A.P."/>
            <person name="Crabtree J."/>
            <person name="Zhao Q."/>
            <person name="Lorenzi H."/>
            <person name="Orvis J."/>
            <person name="Puiu D."/>
            <person name="Melake-Berhan A."/>
            <person name="Jones K.M."/>
            <person name="Redman J."/>
            <person name="Chen G."/>
            <person name="Cahoon E.B."/>
            <person name="Gedil M."/>
            <person name="Stanke M."/>
            <person name="Haas B.J."/>
            <person name="Wortman J.R."/>
            <person name="Fraser-Liggett C.M."/>
            <person name="Ravel J."/>
            <person name="Rabinowicz P.D."/>
        </authorList>
    </citation>
    <scope>NUCLEOTIDE SEQUENCE [LARGE SCALE GENOMIC DNA]</scope>
    <source>
        <strain evidence="3">cv. Hale</strain>
    </source>
</reference>
<keyword evidence="3" id="KW-1185">Reference proteome</keyword>